<dbReference type="AlphaFoldDB" id="A0A4R6FYC7"/>
<name>A0A4R6FYC7_9SPHN</name>
<evidence type="ECO:0000313" key="2">
    <source>
        <dbReference type="EMBL" id="TDN86972.1"/>
    </source>
</evidence>
<organism evidence="2 3">
    <name type="scientific">Stakelama pacifica</name>
    <dbReference type="NCBI Taxonomy" id="517720"/>
    <lineage>
        <taxon>Bacteria</taxon>
        <taxon>Pseudomonadati</taxon>
        <taxon>Pseudomonadota</taxon>
        <taxon>Alphaproteobacteria</taxon>
        <taxon>Sphingomonadales</taxon>
        <taxon>Sphingomonadaceae</taxon>
        <taxon>Stakelama</taxon>
    </lineage>
</organism>
<feature type="chain" id="PRO_5020688751" evidence="1">
    <location>
        <begin position="33"/>
        <end position="299"/>
    </location>
</feature>
<dbReference type="RefSeq" id="WP_170170537.1">
    <property type="nucleotide sequence ID" value="NZ_BMLU01000001.1"/>
</dbReference>
<proteinExistence type="predicted"/>
<gene>
    <name evidence="2" type="ORF">EV664_101551</name>
</gene>
<dbReference type="EMBL" id="SNWD01000001">
    <property type="protein sequence ID" value="TDN86972.1"/>
    <property type="molecule type" value="Genomic_DNA"/>
</dbReference>
<evidence type="ECO:0000313" key="3">
    <source>
        <dbReference type="Proteomes" id="UP000295493"/>
    </source>
</evidence>
<evidence type="ECO:0000256" key="1">
    <source>
        <dbReference type="SAM" id="SignalP"/>
    </source>
</evidence>
<reference evidence="2 3" key="1">
    <citation type="submission" date="2019-03" db="EMBL/GenBank/DDBJ databases">
        <title>Genomic Encyclopedia of Type Strains, Phase IV (KMG-IV): sequencing the most valuable type-strain genomes for metagenomic binning, comparative biology and taxonomic classification.</title>
        <authorList>
            <person name="Goeker M."/>
        </authorList>
    </citation>
    <scope>NUCLEOTIDE SEQUENCE [LARGE SCALE GENOMIC DNA]</scope>
    <source>
        <strain evidence="2 3">DSM 25059</strain>
    </source>
</reference>
<dbReference type="InterPro" id="IPR025737">
    <property type="entry name" value="FApF"/>
</dbReference>
<feature type="signal peptide" evidence="1">
    <location>
        <begin position="1"/>
        <end position="32"/>
    </location>
</feature>
<sequence>MMLAPRKRVRYSLFVAAGFAVQCLMSGTAAYGQDYQPRDFVPLPAGTNLALVYYLGSTSDTLVDGNGDDVADSNLDTNVSLLRYVKYFDLAGMRVDVNVLQPFGGLNNMRIAGTDIDTKHFSSGDLTLVGTIWPLNDAKNGRYFGIATYLTLPTGNYSATKPSLGSNRWSVAVQPGFLFNVAPKWSVDVVGGVTIYGDNNDGPGGVQVEKDASYTALGWVNYNASDTTMLSAGATASWGGAETVGSIRGADVESTTVRVAWSQMLNPTTQFLMEVGHDVDAQNTFKRDTTLTLRLAKFF</sequence>
<keyword evidence="3" id="KW-1185">Reference proteome</keyword>
<comment type="caution">
    <text evidence="2">The sequence shown here is derived from an EMBL/GenBank/DDBJ whole genome shotgun (WGS) entry which is preliminary data.</text>
</comment>
<keyword evidence="1" id="KW-0732">Signal</keyword>
<dbReference type="Pfam" id="PF13557">
    <property type="entry name" value="Phenol_MetA_deg"/>
    <property type="match status" value="1"/>
</dbReference>
<dbReference type="Proteomes" id="UP000295493">
    <property type="component" value="Unassembled WGS sequence"/>
</dbReference>
<accession>A0A4R6FYC7</accession>
<protein>
    <submittedName>
        <fullName evidence="2">Outer membrane putative beta-barrel porin/alpha-amylase</fullName>
    </submittedName>
</protein>